<organism evidence="1 2">
    <name type="scientific">Pseudomonas psychrophila</name>
    <dbReference type="NCBI Taxonomy" id="122355"/>
    <lineage>
        <taxon>Bacteria</taxon>
        <taxon>Pseudomonadati</taxon>
        <taxon>Pseudomonadota</taxon>
        <taxon>Gammaproteobacteria</taxon>
        <taxon>Pseudomonadales</taxon>
        <taxon>Pseudomonadaceae</taxon>
        <taxon>Pseudomonas</taxon>
    </lineage>
</organism>
<sequence>MDELSKEAKRTLREGLKAYDKEIWDLISYSRDSDILKYDPAYITTNTDIHDKAIKCLNNLKQYLEQGKIEHRFLERAYQLGLRNLNKIVSNQPRSYVRWHLNNARCELLSEMRKDWGSCRINIIYIHPDA</sequence>
<gene>
    <name evidence="1" type="ORF">JFT45_17670</name>
</gene>
<evidence type="ECO:0000313" key="1">
    <source>
        <dbReference type="EMBL" id="MBJ2258337.1"/>
    </source>
</evidence>
<evidence type="ECO:0000313" key="2">
    <source>
        <dbReference type="Proteomes" id="UP000658390"/>
    </source>
</evidence>
<proteinExistence type="predicted"/>
<dbReference type="Proteomes" id="UP000658390">
    <property type="component" value="Unassembled WGS sequence"/>
</dbReference>
<dbReference type="AlphaFoldDB" id="A0A8I1FPL2"/>
<dbReference type="RefSeq" id="WP_198822563.1">
    <property type="nucleotide sequence ID" value="NZ_JAEKCZ010000016.1"/>
</dbReference>
<comment type="caution">
    <text evidence="1">The sequence shown here is derived from an EMBL/GenBank/DDBJ whole genome shotgun (WGS) entry which is preliminary data.</text>
</comment>
<name>A0A8I1FPL2_9PSED</name>
<reference evidence="1" key="1">
    <citation type="submission" date="2020-12" db="EMBL/GenBank/DDBJ databases">
        <title>Antibiotic resistance and phylogeny of Pseudomonas spp. isolated over three decades from chicken meat in the Norwegian food chain.</title>
        <authorList>
            <person name="Moen B."/>
        </authorList>
    </citation>
    <scope>NUCLEOTIDE SEQUENCE</scope>
    <source>
        <strain evidence="1">MF6762</strain>
    </source>
</reference>
<accession>A0A8I1FPL2</accession>
<protein>
    <submittedName>
        <fullName evidence="1">Uncharacterized protein</fullName>
    </submittedName>
</protein>
<dbReference type="EMBL" id="JAEKCZ010000016">
    <property type="protein sequence ID" value="MBJ2258337.1"/>
    <property type="molecule type" value="Genomic_DNA"/>
</dbReference>